<dbReference type="InterPro" id="IPR005846">
    <property type="entry name" value="A-D-PHexomutase_a/b/a-III"/>
</dbReference>
<comment type="caution">
    <text evidence="8">The sequence shown here is derived from an EMBL/GenBank/DDBJ whole genome shotgun (WGS) entry which is preliminary data.</text>
</comment>
<evidence type="ECO:0000256" key="4">
    <source>
        <dbReference type="ARBA" id="ARBA00023235"/>
    </source>
</evidence>
<evidence type="ECO:0000256" key="5">
    <source>
        <dbReference type="SAM" id="MobiDB-lite"/>
    </source>
</evidence>
<accession>A0AAV9IK51</accession>
<keyword evidence="9" id="KW-1185">Reference proteome</keyword>
<comment type="similarity">
    <text evidence="1">Belongs to the phosphohexose mutase family.</text>
</comment>
<dbReference type="Gene3D" id="3.30.310.50">
    <property type="entry name" value="Alpha-D-phosphohexomutase, C-terminal domain"/>
    <property type="match status" value="1"/>
</dbReference>
<evidence type="ECO:0000256" key="3">
    <source>
        <dbReference type="ARBA" id="ARBA00022842"/>
    </source>
</evidence>
<dbReference type="InterPro" id="IPR016055">
    <property type="entry name" value="A-D-PHexomutase_a/b/a-I/II/III"/>
</dbReference>
<evidence type="ECO:0000313" key="8">
    <source>
        <dbReference type="EMBL" id="KAK4527726.1"/>
    </source>
</evidence>
<dbReference type="SUPFAM" id="SSF53738">
    <property type="entry name" value="Phosphoglucomutase, first 3 domains"/>
    <property type="match status" value="3"/>
</dbReference>
<gene>
    <name evidence="8" type="ORF">GAYE_SCF43G5653</name>
</gene>
<sequence>MSSDVAALWKDKRLGRLEHLGYLVWFPSGLVSNKPFAQRHKQCRRCHTYYRSLWKASSVRATDTDQSTTEQNELVHSQTQSKKKQTPSTTNPTLEATEEKTASVYVAEIALRVLIPYRDGALLFNEESGISDTTASFLEKPQRVHAFVSALRKTLGDRFTAGTFFLGGDGRYYSKEAILRLLYTCIGFGNVALIVAKDGLASVPAASLAIRHYSCEGGILCSVNRKAAGKEESFGIQYLLGNGGPMRDIFLVRFRNQLDKMTEYRVAGIEPEIDISTIRQYFVDENRHYISVMDPLELYVSQIKKWFPIARIRKFLQQHPQFLLVDAVHSIMGRYAYRVLVEELGLSPSQILRQEYNENYGNMHPDPYKESSYQYLKERLAQAGSSSRTKDRNRLGVVFDNEGRYALLMTPNGVLSTQDSLAVFLTCIGQVIPRFSKVFRGVGKTFVHSKAIDRVTDVLDMSLYQGPCGWRYMTNLMDKDKVDICVDENGGLGCSWIRERDGLFLVLCWLSLLSWKNENRSEWMSIEDVMEQHWNMYGKDYHMCYFYRAKTCNQKQLMRSKMQTLFDQMAQGLSWKDMHPHLDSKKYKDFLNNLRMEEYQCYNPFEGMMHAQLGLCLYIQDNYRIILRLSVVPTGKESTTVNSIQVEDIIGLAIYLQVSQTNSNGACFKNDPEEMCKPLWEFVQSSLTDDWLETNAYVIEKQFL</sequence>
<evidence type="ECO:0000256" key="2">
    <source>
        <dbReference type="ARBA" id="ARBA00022723"/>
    </source>
</evidence>
<evidence type="ECO:0000259" key="7">
    <source>
        <dbReference type="Pfam" id="PF02880"/>
    </source>
</evidence>
<dbReference type="AlphaFoldDB" id="A0AAV9IK51"/>
<evidence type="ECO:0008006" key="10">
    <source>
        <dbReference type="Google" id="ProtNLM"/>
    </source>
</evidence>
<feature type="compositionally biased region" description="Polar residues" evidence="5">
    <location>
        <begin position="61"/>
        <end position="76"/>
    </location>
</feature>
<dbReference type="Pfam" id="PF02880">
    <property type="entry name" value="PGM_PMM_III"/>
    <property type="match status" value="1"/>
</dbReference>
<dbReference type="Gene3D" id="3.40.120.10">
    <property type="entry name" value="Alpha-D-Glucose-1,6-Bisphosphate, subunit A, domain 3"/>
    <property type="match status" value="3"/>
</dbReference>
<reference evidence="8 9" key="1">
    <citation type="submission" date="2022-07" db="EMBL/GenBank/DDBJ databases">
        <title>Genome-wide signatures of adaptation to extreme environments.</title>
        <authorList>
            <person name="Cho C.H."/>
            <person name="Yoon H.S."/>
        </authorList>
    </citation>
    <scope>NUCLEOTIDE SEQUENCE [LARGE SCALE GENOMIC DNA]</scope>
    <source>
        <strain evidence="8 9">108.79 E11</strain>
    </source>
</reference>
<dbReference type="PANTHER" id="PTHR22573">
    <property type="entry name" value="PHOSPHOHEXOMUTASE FAMILY MEMBER"/>
    <property type="match status" value="1"/>
</dbReference>
<dbReference type="GO" id="GO:0005829">
    <property type="term" value="C:cytosol"/>
    <property type="evidence" value="ECO:0007669"/>
    <property type="project" value="TreeGrafter"/>
</dbReference>
<dbReference type="GO" id="GO:0046872">
    <property type="term" value="F:metal ion binding"/>
    <property type="evidence" value="ECO:0007669"/>
    <property type="project" value="UniProtKB-KW"/>
</dbReference>
<keyword evidence="2" id="KW-0479">Metal-binding</keyword>
<organism evidence="8 9">
    <name type="scientific">Galdieria yellowstonensis</name>
    <dbReference type="NCBI Taxonomy" id="3028027"/>
    <lineage>
        <taxon>Eukaryota</taxon>
        <taxon>Rhodophyta</taxon>
        <taxon>Bangiophyceae</taxon>
        <taxon>Galdieriales</taxon>
        <taxon>Galdieriaceae</taxon>
        <taxon>Galdieria</taxon>
    </lineage>
</organism>
<keyword evidence="4" id="KW-0413">Isomerase</keyword>
<evidence type="ECO:0000313" key="9">
    <source>
        <dbReference type="Proteomes" id="UP001300502"/>
    </source>
</evidence>
<protein>
    <recommendedName>
        <fullName evidence="10">Phosphoglucomutase</fullName>
    </recommendedName>
</protein>
<proteinExistence type="inferred from homology"/>
<feature type="domain" description="Alpha-D-phosphohexomutase alpha/beta/alpha" evidence="6">
    <location>
        <begin position="140"/>
        <end position="249"/>
    </location>
</feature>
<dbReference type="GO" id="GO:0004614">
    <property type="term" value="F:phosphoglucomutase activity"/>
    <property type="evidence" value="ECO:0007669"/>
    <property type="project" value="InterPro"/>
</dbReference>
<name>A0AAV9IK51_9RHOD</name>
<dbReference type="Pfam" id="PF02878">
    <property type="entry name" value="PGM_PMM_I"/>
    <property type="match status" value="1"/>
</dbReference>
<dbReference type="InterPro" id="IPR005844">
    <property type="entry name" value="A-D-PHexomutase_a/b/a-I"/>
</dbReference>
<feature type="region of interest" description="Disordered" evidence="5">
    <location>
        <begin position="61"/>
        <end position="96"/>
    </location>
</feature>
<dbReference type="Proteomes" id="UP001300502">
    <property type="component" value="Unassembled WGS sequence"/>
</dbReference>
<feature type="domain" description="Alpha-D-phosphohexomutase alpha/beta/alpha" evidence="7">
    <location>
        <begin position="441"/>
        <end position="534"/>
    </location>
</feature>
<dbReference type="PANTHER" id="PTHR22573:SF2">
    <property type="entry name" value="PHOSPHOGLUCOMUTASE"/>
    <property type="match status" value="1"/>
</dbReference>
<dbReference type="InterPro" id="IPR045244">
    <property type="entry name" value="PGM"/>
</dbReference>
<evidence type="ECO:0000256" key="1">
    <source>
        <dbReference type="ARBA" id="ARBA00010231"/>
    </source>
</evidence>
<dbReference type="GO" id="GO:0005975">
    <property type="term" value="P:carbohydrate metabolic process"/>
    <property type="evidence" value="ECO:0007669"/>
    <property type="project" value="InterPro"/>
</dbReference>
<dbReference type="EMBL" id="JANCYU010000055">
    <property type="protein sequence ID" value="KAK4527726.1"/>
    <property type="molecule type" value="Genomic_DNA"/>
</dbReference>
<evidence type="ECO:0000259" key="6">
    <source>
        <dbReference type="Pfam" id="PF02878"/>
    </source>
</evidence>
<keyword evidence="3" id="KW-0460">Magnesium</keyword>